<organism evidence="1 2">
    <name type="scientific">Spirosoma agri</name>
    <dbReference type="NCBI Taxonomy" id="1987381"/>
    <lineage>
        <taxon>Bacteria</taxon>
        <taxon>Pseudomonadati</taxon>
        <taxon>Bacteroidota</taxon>
        <taxon>Cytophagia</taxon>
        <taxon>Cytophagales</taxon>
        <taxon>Cytophagaceae</taxon>
        <taxon>Spirosoma</taxon>
    </lineage>
</organism>
<gene>
    <name evidence="1" type="ORF">GK091_24835</name>
</gene>
<name>A0A6M0IPC4_9BACT</name>
<evidence type="ECO:0000313" key="1">
    <source>
        <dbReference type="EMBL" id="NEU70126.1"/>
    </source>
</evidence>
<evidence type="ECO:0000313" key="2">
    <source>
        <dbReference type="Proteomes" id="UP000477386"/>
    </source>
</evidence>
<comment type="caution">
    <text evidence="1">The sequence shown here is derived from an EMBL/GenBank/DDBJ whole genome shotgun (WGS) entry which is preliminary data.</text>
</comment>
<dbReference type="RefSeq" id="WP_164043325.1">
    <property type="nucleotide sequence ID" value="NZ_JAAGNZ010000003.1"/>
</dbReference>
<proteinExistence type="predicted"/>
<dbReference type="EMBL" id="JAAGNZ010000003">
    <property type="protein sequence ID" value="NEU70126.1"/>
    <property type="molecule type" value="Genomic_DNA"/>
</dbReference>
<reference evidence="1 2" key="1">
    <citation type="submission" date="2020-02" db="EMBL/GenBank/DDBJ databases">
        <title>Draft genome sequence of two Spirosoma agri KCTC 52727 and Spirosoma terrae KCTC 52035.</title>
        <authorList>
            <person name="Rojas J."/>
            <person name="Ambika Manirajan B."/>
            <person name="Ratering S."/>
            <person name="Suarez C."/>
            <person name="Schnell S."/>
        </authorList>
    </citation>
    <scope>NUCLEOTIDE SEQUENCE [LARGE SCALE GENOMIC DNA]</scope>
    <source>
        <strain evidence="1 2">KCTC 52727</strain>
    </source>
</reference>
<keyword evidence="2" id="KW-1185">Reference proteome</keyword>
<dbReference type="AlphaFoldDB" id="A0A6M0IPC4"/>
<protein>
    <submittedName>
        <fullName evidence="1">Uncharacterized protein</fullName>
    </submittedName>
</protein>
<sequence length="103" mass="12028">MDRSISQQALDELYDYVSMGFGAARVQYSPFLATQEESDKFYNRLWETARALAVFYSQKGDKHLLTTLNSKRGSIPFRHFVVTNAPLFKYLIDVYEADQDRFQ</sequence>
<accession>A0A6M0IPC4</accession>
<dbReference type="Proteomes" id="UP000477386">
    <property type="component" value="Unassembled WGS sequence"/>
</dbReference>